<dbReference type="KEGG" id="knv:Pan216_14750"/>
<dbReference type="Gene3D" id="3.40.50.720">
    <property type="entry name" value="NAD(P)-binding Rossmann-like Domain"/>
    <property type="match status" value="1"/>
</dbReference>
<organism evidence="6 7">
    <name type="scientific">Kolteria novifilia</name>
    <dbReference type="NCBI Taxonomy" id="2527975"/>
    <lineage>
        <taxon>Bacteria</taxon>
        <taxon>Pseudomonadati</taxon>
        <taxon>Planctomycetota</taxon>
        <taxon>Planctomycetia</taxon>
        <taxon>Kolteriales</taxon>
        <taxon>Kolteriaceae</taxon>
        <taxon>Kolteria</taxon>
    </lineage>
</organism>
<dbReference type="InterPro" id="IPR006115">
    <property type="entry name" value="6PGDH_NADP-bd"/>
</dbReference>
<dbReference type="InterPro" id="IPR008927">
    <property type="entry name" value="6-PGluconate_DH-like_C_sf"/>
</dbReference>
<dbReference type="GO" id="GO:0050661">
    <property type="term" value="F:NADP binding"/>
    <property type="evidence" value="ECO:0007669"/>
    <property type="project" value="InterPro"/>
</dbReference>
<feature type="active site" evidence="3">
    <location>
        <position position="180"/>
    </location>
</feature>
<reference evidence="6 7" key="1">
    <citation type="submission" date="2019-02" db="EMBL/GenBank/DDBJ databases">
        <title>Deep-cultivation of Planctomycetes and their phenomic and genomic characterization uncovers novel biology.</title>
        <authorList>
            <person name="Wiegand S."/>
            <person name="Jogler M."/>
            <person name="Boedeker C."/>
            <person name="Pinto D."/>
            <person name="Vollmers J."/>
            <person name="Rivas-Marin E."/>
            <person name="Kohn T."/>
            <person name="Peeters S.H."/>
            <person name="Heuer A."/>
            <person name="Rast P."/>
            <person name="Oberbeckmann S."/>
            <person name="Bunk B."/>
            <person name="Jeske O."/>
            <person name="Meyerdierks A."/>
            <person name="Storesund J.E."/>
            <person name="Kallscheuer N."/>
            <person name="Luecker S."/>
            <person name="Lage O.M."/>
            <person name="Pohl T."/>
            <person name="Merkel B.J."/>
            <person name="Hornburger P."/>
            <person name="Mueller R.-W."/>
            <person name="Bruemmer F."/>
            <person name="Labrenz M."/>
            <person name="Spormann A.M."/>
            <person name="Op den Camp H."/>
            <person name="Overmann J."/>
            <person name="Amann R."/>
            <person name="Jetten M.S.M."/>
            <person name="Mascher T."/>
            <person name="Medema M.H."/>
            <person name="Devos D.P."/>
            <person name="Kaster A.-K."/>
            <person name="Ovreas L."/>
            <person name="Rohde M."/>
            <person name="Galperin M.Y."/>
            <person name="Jogler C."/>
        </authorList>
    </citation>
    <scope>NUCLEOTIDE SEQUENCE [LARGE SCALE GENOMIC DNA]</scope>
    <source>
        <strain evidence="6 7">Pan216</strain>
    </source>
</reference>
<keyword evidence="1 6" id="KW-0560">Oxidoreductase</keyword>
<dbReference type="AlphaFoldDB" id="A0A518B0X5"/>
<feature type="domain" description="6-phosphogluconate dehydrogenase NADP-binding" evidence="4">
    <location>
        <begin position="12"/>
        <end position="169"/>
    </location>
</feature>
<dbReference type="InterPro" id="IPR015815">
    <property type="entry name" value="HIBADH-related"/>
</dbReference>
<dbReference type="InterPro" id="IPR013328">
    <property type="entry name" value="6PGD_dom2"/>
</dbReference>
<keyword evidence="7" id="KW-1185">Reference proteome</keyword>
<dbReference type="Proteomes" id="UP000317093">
    <property type="component" value="Chromosome"/>
</dbReference>
<sequence>MALATCTPGKTRIGWIGTGVMGQSMCGHLVDKGFEATITTRSKSKAEGLLAKGATWAETPKQVAENADVIFAIVGFPKDVREVFLGEQGALAGSKADNILVDMTTSQPSLAEEIAEAAKAKGVFSVDAPVSGGDVGAKNAALSIMVGGEEEAVAAVMPCFEAMGKTIKHQGGPGAGQHTKMVNQMLIAPMMIGVCEALMYAYKSGLDPMKVLESVGSGAAGSWSINNLGPRIIKGDFEPGFYVEHFIKDMGIALAEAEMMGLSLPGLALAKQLYEAVKAQGFGRKGTQALMLALEQMSGIKREGLTD</sequence>
<dbReference type="RefSeq" id="WP_145256765.1">
    <property type="nucleotide sequence ID" value="NZ_CP036279.1"/>
</dbReference>
<evidence type="ECO:0000256" key="3">
    <source>
        <dbReference type="PIRSR" id="PIRSR000103-1"/>
    </source>
</evidence>
<dbReference type="Pfam" id="PF03446">
    <property type="entry name" value="NAD_binding_2"/>
    <property type="match status" value="1"/>
</dbReference>
<dbReference type="SUPFAM" id="SSF48179">
    <property type="entry name" value="6-phosphogluconate dehydrogenase C-terminal domain-like"/>
    <property type="match status" value="1"/>
</dbReference>
<dbReference type="SUPFAM" id="SSF51735">
    <property type="entry name" value="NAD(P)-binding Rossmann-fold domains"/>
    <property type="match status" value="1"/>
</dbReference>
<keyword evidence="2" id="KW-0520">NAD</keyword>
<name>A0A518B0X5_9BACT</name>
<evidence type="ECO:0000313" key="6">
    <source>
        <dbReference type="EMBL" id="QDU60628.1"/>
    </source>
</evidence>
<dbReference type="PANTHER" id="PTHR43060">
    <property type="entry name" value="3-HYDROXYISOBUTYRATE DEHYDROGENASE-LIKE 1, MITOCHONDRIAL-RELATED"/>
    <property type="match status" value="1"/>
</dbReference>
<dbReference type="EC" id="1.1.1.60" evidence="6"/>
<dbReference type="EMBL" id="CP036279">
    <property type="protein sequence ID" value="QDU60628.1"/>
    <property type="molecule type" value="Genomic_DNA"/>
</dbReference>
<dbReference type="InterPro" id="IPR036291">
    <property type="entry name" value="NAD(P)-bd_dom_sf"/>
</dbReference>
<evidence type="ECO:0000256" key="2">
    <source>
        <dbReference type="ARBA" id="ARBA00023027"/>
    </source>
</evidence>
<dbReference type="GO" id="GO:0051287">
    <property type="term" value="F:NAD binding"/>
    <property type="evidence" value="ECO:0007669"/>
    <property type="project" value="InterPro"/>
</dbReference>
<protein>
    <submittedName>
        <fullName evidence="6">2-hydroxy-3-oxopropionate reductase</fullName>
        <ecNumber evidence="6">1.1.1.60</ecNumber>
    </submittedName>
</protein>
<evidence type="ECO:0000313" key="7">
    <source>
        <dbReference type="Proteomes" id="UP000317093"/>
    </source>
</evidence>
<accession>A0A518B0X5</accession>
<dbReference type="PIRSF" id="PIRSF000103">
    <property type="entry name" value="HIBADH"/>
    <property type="match status" value="1"/>
</dbReference>
<dbReference type="GO" id="GO:0008679">
    <property type="term" value="F:2-hydroxy-3-oxopropionate reductase activity"/>
    <property type="evidence" value="ECO:0007669"/>
    <property type="project" value="UniProtKB-EC"/>
</dbReference>
<dbReference type="InterPro" id="IPR029154">
    <property type="entry name" value="HIBADH-like_NADP-bd"/>
</dbReference>
<evidence type="ECO:0000259" key="5">
    <source>
        <dbReference type="Pfam" id="PF14833"/>
    </source>
</evidence>
<dbReference type="Gene3D" id="1.10.1040.10">
    <property type="entry name" value="N-(1-d-carboxylethyl)-l-norvaline Dehydrogenase, domain 2"/>
    <property type="match status" value="1"/>
</dbReference>
<dbReference type="PANTHER" id="PTHR43060:SF15">
    <property type="entry name" value="3-HYDROXYISOBUTYRATE DEHYDROGENASE-LIKE 1, MITOCHONDRIAL-RELATED"/>
    <property type="match status" value="1"/>
</dbReference>
<dbReference type="OrthoDB" id="9786703at2"/>
<proteinExistence type="predicted"/>
<gene>
    <name evidence="6" type="primary">glxR</name>
    <name evidence="6" type="ORF">Pan216_14750</name>
</gene>
<dbReference type="Pfam" id="PF14833">
    <property type="entry name" value="NAD_binding_11"/>
    <property type="match status" value="1"/>
</dbReference>
<evidence type="ECO:0000256" key="1">
    <source>
        <dbReference type="ARBA" id="ARBA00023002"/>
    </source>
</evidence>
<feature type="domain" description="3-hydroxyisobutyrate dehydrogenase-like NAD-binding" evidence="5">
    <location>
        <begin position="174"/>
        <end position="291"/>
    </location>
</feature>
<evidence type="ECO:0000259" key="4">
    <source>
        <dbReference type="Pfam" id="PF03446"/>
    </source>
</evidence>